<proteinExistence type="inferred from homology"/>
<dbReference type="PANTHER" id="PTHR30480:SF13">
    <property type="entry name" value="BETA-HEXOSAMINIDASE"/>
    <property type="match status" value="1"/>
</dbReference>
<keyword evidence="5" id="KW-0326">Glycosidase</keyword>
<dbReference type="PANTHER" id="PTHR30480">
    <property type="entry name" value="BETA-HEXOSAMINIDASE-RELATED"/>
    <property type="match status" value="1"/>
</dbReference>
<evidence type="ECO:0000256" key="5">
    <source>
        <dbReference type="ARBA" id="ARBA00023295"/>
    </source>
</evidence>
<dbReference type="Gene3D" id="3.40.710.10">
    <property type="entry name" value="DD-peptidase/beta-lactamase superfamily"/>
    <property type="match status" value="1"/>
</dbReference>
<evidence type="ECO:0000313" key="10">
    <source>
        <dbReference type="Proteomes" id="UP000199438"/>
    </source>
</evidence>
<keyword evidence="10" id="KW-1185">Reference proteome</keyword>
<dbReference type="SUPFAM" id="SSF56601">
    <property type="entry name" value="beta-lactamase/transpeptidase-like"/>
    <property type="match status" value="1"/>
</dbReference>
<dbReference type="InterPro" id="IPR012338">
    <property type="entry name" value="Beta-lactam/transpept-like"/>
</dbReference>
<evidence type="ECO:0000259" key="8">
    <source>
        <dbReference type="Pfam" id="PF00933"/>
    </source>
</evidence>
<reference evidence="10" key="1">
    <citation type="submission" date="2016-10" db="EMBL/GenBank/DDBJ databases">
        <authorList>
            <person name="Varghese N."/>
            <person name="Submissions S."/>
        </authorList>
    </citation>
    <scope>NUCLEOTIDE SEQUENCE [LARGE SCALE GENOMIC DNA]</scope>
    <source>
        <strain evidence="10">DSM 24499</strain>
    </source>
</reference>
<dbReference type="Pfam" id="PF00933">
    <property type="entry name" value="Glyco_hydro_3"/>
    <property type="match status" value="1"/>
</dbReference>
<dbReference type="InterPro" id="IPR001764">
    <property type="entry name" value="Glyco_hydro_3_N"/>
</dbReference>
<dbReference type="InterPro" id="IPR001466">
    <property type="entry name" value="Beta-lactam-related"/>
</dbReference>
<dbReference type="SUPFAM" id="SSF51445">
    <property type="entry name" value="(Trans)glycosidases"/>
    <property type="match status" value="1"/>
</dbReference>
<feature type="domain" description="Glycoside hydrolase family 3 N-terminal" evidence="8">
    <location>
        <begin position="53"/>
        <end position="369"/>
    </location>
</feature>
<dbReference type="EC" id="3.2.1.52" evidence="3"/>
<dbReference type="InterPro" id="IPR036962">
    <property type="entry name" value="Glyco_hydro_3_N_sf"/>
</dbReference>
<organism evidence="9 10">
    <name type="scientific">Zunongwangia mangrovi</name>
    <dbReference type="NCBI Taxonomy" id="1334022"/>
    <lineage>
        <taxon>Bacteria</taxon>
        <taxon>Pseudomonadati</taxon>
        <taxon>Bacteroidota</taxon>
        <taxon>Flavobacteriia</taxon>
        <taxon>Flavobacteriales</taxon>
        <taxon>Flavobacteriaceae</taxon>
        <taxon>Zunongwangia</taxon>
    </lineage>
</organism>
<dbReference type="GO" id="GO:0004563">
    <property type="term" value="F:beta-N-acetylhexosaminidase activity"/>
    <property type="evidence" value="ECO:0007669"/>
    <property type="project" value="UniProtKB-EC"/>
</dbReference>
<dbReference type="InterPro" id="IPR036881">
    <property type="entry name" value="Glyco_hydro_3_C_sf"/>
</dbReference>
<accession>A0A1I1G7P8</accession>
<dbReference type="InterPro" id="IPR017853">
    <property type="entry name" value="GH"/>
</dbReference>
<sequence>MMCSASFRLFSLAFLLLFISNLSAQQAITPDPLLASDSIAQKKWVDSLYSNFTLEEKLGQLFMVDVFSNGSEAGIQKVRDLISENHIGGVIFSKGGPEREARITNEFQELSNTPLLVGMDAEWGLAMRLDSTFALPWNMTLGAIQDNKLIEEAGAAISRHTKRLGIHINFAPVVDINTNPLNPIIGNRSFGENKINVTEKALAFMHGMHREGILSSAKHFPGHGDTDQDSHKTLPSVNFPKERIEGVELYPYRELIKDSLSSVMVAHLNVPALGTQEGRPTSLSKKVVTEMLRENLQFKGLIFTDALNMRGASNYDEPGEIDLAAFRAGNDILLISEDVPKSIDKLKSAYLSGEITEDRLAHSVKKILKAKYKAGLHHYKPVEEQFLFEELNSVRDDALHEQLMEHAMTLIRNNKGMVPIKNLEKQQIAYVELGDDDGTAFLQQLKKYAQVDHISAEKLPDLLYKLKEYNYVIVGFHKSNDNPWKSYRFSRKDLLWLHEISRENNTLLSVFTSPYSLLDIRSTTNIQSILMAYQNSEVAQQKAAQVIFGAIEAKGKLPVSTGIEFPEGTGYETKAIDRLSYGAPETVGMNSFKLKKIDSIVNYSIAKKMTPGAQVLVARKGKVIYSKNFGFHTYQHLKPVSDTSVYDLASLTKILATLPLVMQQVEDGIIDFDTKLGEMMPVFKGTNKENIRLQDMLMHYARLKAWIPFYVPTIDAVTKRPSTLYYHESADERFNTQVAEKMFIRKDMQDTIVDIIAKSDLNRRKEYKYSDLPFYILKYYLEGYYKTNLNSLTQDRFYRSLGANFTGYLPLTRFPADEIIPTENDKLWRGQLVHGYVHDQGAAMQGGIGGHAGLFSNANDVAKIMQAYLQGGSYGNEKFLKPATIDKFNTCYYCEENVRRGVGFDKPQIRGSGPACSCASKSSFGHSGFTGTFAWADPEEELVYIFLSNRVYPDSTNRKLIHEDIRTKIQQVIYDAIDY</sequence>
<evidence type="ECO:0000256" key="6">
    <source>
        <dbReference type="SAM" id="SignalP"/>
    </source>
</evidence>
<name>A0A1I1G7P8_9FLAO</name>
<evidence type="ECO:0000256" key="3">
    <source>
        <dbReference type="ARBA" id="ARBA00012663"/>
    </source>
</evidence>
<dbReference type="Gene3D" id="3.40.50.1700">
    <property type="entry name" value="Glycoside hydrolase family 3 C-terminal domain"/>
    <property type="match status" value="1"/>
</dbReference>
<feature type="signal peptide" evidence="6">
    <location>
        <begin position="1"/>
        <end position="24"/>
    </location>
</feature>
<feature type="domain" description="Beta-lactamase-related" evidence="7">
    <location>
        <begin position="606"/>
        <end position="958"/>
    </location>
</feature>
<protein>
    <recommendedName>
        <fullName evidence="3">beta-N-acetylhexosaminidase</fullName>
        <ecNumber evidence="3">3.2.1.52</ecNumber>
    </recommendedName>
</protein>
<feature type="chain" id="PRO_5011588988" description="beta-N-acetylhexosaminidase" evidence="6">
    <location>
        <begin position="25"/>
        <end position="979"/>
    </location>
</feature>
<dbReference type="Proteomes" id="UP000199438">
    <property type="component" value="Unassembled WGS sequence"/>
</dbReference>
<keyword evidence="6" id="KW-0732">Signal</keyword>
<dbReference type="Pfam" id="PF00144">
    <property type="entry name" value="Beta-lactamase"/>
    <property type="match status" value="1"/>
</dbReference>
<dbReference type="GO" id="GO:0005975">
    <property type="term" value="P:carbohydrate metabolic process"/>
    <property type="evidence" value="ECO:0007669"/>
    <property type="project" value="InterPro"/>
</dbReference>
<dbReference type="AlphaFoldDB" id="A0A1I1G7P8"/>
<dbReference type="Gene3D" id="3.20.20.300">
    <property type="entry name" value="Glycoside hydrolase, family 3, N-terminal domain"/>
    <property type="match status" value="1"/>
</dbReference>
<keyword evidence="4" id="KW-0378">Hydrolase</keyword>
<evidence type="ECO:0000256" key="1">
    <source>
        <dbReference type="ARBA" id="ARBA00001231"/>
    </source>
</evidence>
<dbReference type="EMBL" id="FOKV01000002">
    <property type="protein sequence ID" value="SFC07352.1"/>
    <property type="molecule type" value="Genomic_DNA"/>
</dbReference>
<dbReference type="GO" id="GO:0009254">
    <property type="term" value="P:peptidoglycan turnover"/>
    <property type="evidence" value="ECO:0007669"/>
    <property type="project" value="TreeGrafter"/>
</dbReference>
<dbReference type="InterPro" id="IPR050226">
    <property type="entry name" value="NagZ_Beta-hexosaminidase"/>
</dbReference>
<dbReference type="STRING" id="1334022.SAMN04487907_102147"/>
<gene>
    <name evidence="9" type="ORF">SAMN04487907_102147</name>
</gene>
<comment type="similarity">
    <text evidence="2">Belongs to the glycosyl hydrolase 3 family.</text>
</comment>
<evidence type="ECO:0000256" key="4">
    <source>
        <dbReference type="ARBA" id="ARBA00022801"/>
    </source>
</evidence>
<comment type="catalytic activity">
    <reaction evidence="1">
        <text>Hydrolysis of terminal non-reducing N-acetyl-D-hexosamine residues in N-acetyl-beta-D-hexosaminides.</text>
        <dbReference type="EC" id="3.2.1.52"/>
    </reaction>
</comment>
<evidence type="ECO:0000313" key="9">
    <source>
        <dbReference type="EMBL" id="SFC07352.1"/>
    </source>
</evidence>
<evidence type="ECO:0000259" key="7">
    <source>
        <dbReference type="Pfam" id="PF00144"/>
    </source>
</evidence>
<evidence type="ECO:0000256" key="2">
    <source>
        <dbReference type="ARBA" id="ARBA00005336"/>
    </source>
</evidence>